<dbReference type="HOGENOM" id="CLU_036590_1_2_4"/>
<evidence type="ECO:0000256" key="14">
    <source>
        <dbReference type="PIRSR" id="PIRSR006769-2"/>
    </source>
</evidence>
<feature type="binding site" evidence="15">
    <location>
        <position position="86"/>
    </location>
    <ligand>
        <name>Zn(2+)</name>
        <dbReference type="ChEBI" id="CHEBI:29105"/>
        <note>catalytic</note>
    </ligand>
</feature>
<dbReference type="Pfam" id="PF00383">
    <property type="entry name" value="dCMP_cyt_deam_1"/>
    <property type="match status" value="1"/>
</dbReference>
<comment type="catalytic activity">
    <reaction evidence="12">
        <text>2,5-diamino-6-hydroxy-4-(5-phosphoribosylamino)-pyrimidine + H2O + H(+) = 5-amino-6-(5-phospho-D-ribosylamino)uracil + NH4(+)</text>
        <dbReference type="Rhea" id="RHEA:21868"/>
        <dbReference type="ChEBI" id="CHEBI:15377"/>
        <dbReference type="ChEBI" id="CHEBI:15378"/>
        <dbReference type="ChEBI" id="CHEBI:28938"/>
        <dbReference type="ChEBI" id="CHEBI:58453"/>
        <dbReference type="ChEBI" id="CHEBI:58614"/>
        <dbReference type="EC" id="3.5.4.26"/>
    </reaction>
</comment>
<dbReference type="GeneID" id="79791563"/>
<feature type="binding site" evidence="14">
    <location>
        <position position="305"/>
    </location>
    <ligand>
        <name>substrate</name>
    </ligand>
</feature>
<dbReference type="InterPro" id="IPR050765">
    <property type="entry name" value="Riboflavin_Biosynth_HTPR"/>
</dbReference>
<gene>
    <name evidence="17" type="ordered locus">Aave_3555</name>
</gene>
<dbReference type="InterPro" id="IPR004794">
    <property type="entry name" value="Eubact_RibD"/>
</dbReference>
<dbReference type="GO" id="GO:0008270">
    <property type="term" value="F:zinc ion binding"/>
    <property type="evidence" value="ECO:0007669"/>
    <property type="project" value="InterPro"/>
</dbReference>
<dbReference type="InterPro" id="IPR011549">
    <property type="entry name" value="RibD_C"/>
</dbReference>
<dbReference type="GO" id="GO:0008835">
    <property type="term" value="F:diaminohydroxyphosphoribosylaminopyrimidine deaminase activity"/>
    <property type="evidence" value="ECO:0007669"/>
    <property type="project" value="UniProtKB-EC"/>
</dbReference>
<feature type="binding site" evidence="14">
    <location>
        <position position="233"/>
    </location>
    <ligand>
        <name>NADP(+)</name>
        <dbReference type="ChEBI" id="CHEBI:58349"/>
    </ligand>
</feature>
<sequence length="377" mass="39793">MSVPSAPASPADLMQLALQLAEDGLYRTSPNPRVGCVLVNAGQQIIGQGSTQRAGGPHAEVMALRDARARGHATHGATAYVTLEPCSHHGRTGPCCDALVEAGIARVVASLADPNPLVAGQGFERLRGAGVQVEVGPGAAASRELNIGFFSRMQRGLPWVRMKAATSLDGFTALPDGTSQWITSPEARADGHAWRARACAVLTGIGTILADDPRLDVREAETPRQPHLAIIDSHLQTPPGARFFEVPQRQILIYTASADSAKAAVLQDRGAQVIAAPMAGDGHIDLHWVLQDLARQRSVNELHVEAGARLNGALVRARLVDEILLYMAPTLLGAGRGMAQWGPPGTLAGAHAMAWQDIDRVGADLRIIARGAGRDVF</sequence>
<evidence type="ECO:0000256" key="11">
    <source>
        <dbReference type="ARBA" id="ARBA00023268"/>
    </source>
</evidence>
<evidence type="ECO:0000256" key="7">
    <source>
        <dbReference type="ARBA" id="ARBA00022723"/>
    </source>
</evidence>
<dbReference type="SUPFAM" id="SSF53597">
    <property type="entry name" value="Dihydrofolate reductase-like"/>
    <property type="match status" value="1"/>
</dbReference>
<comment type="pathway">
    <text evidence="3 12">Cofactor biosynthesis; riboflavin biosynthesis; 5-amino-6-(D-ribitylamino)uracil from GTP: step 3/4.</text>
</comment>
<dbReference type="NCBIfam" id="TIGR00326">
    <property type="entry name" value="eubact_ribD"/>
    <property type="match status" value="1"/>
</dbReference>
<dbReference type="EC" id="1.1.1.193" evidence="12"/>
<evidence type="ECO:0000256" key="10">
    <source>
        <dbReference type="ARBA" id="ARBA00023002"/>
    </source>
</evidence>
<feature type="binding site" evidence="15">
    <location>
        <position position="95"/>
    </location>
    <ligand>
        <name>Zn(2+)</name>
        <dbReference type="ChEBI" id="CHEBI:29105"/>
        <note>catalytic</note>
    </ligand>
</feature>
<dbReference type="PANTHER" id="PTHR38011:SF7">
    <property type="entry name" value="2,5-DIAMINO-6-RIBOSYLAMINO-4(3H)-PYRIMIDINONE 5'-PHOSPHATE REDUCTASE"/>
    <property type="match status" value="1"/>
</dbReference>
<keyword evidence="11" id="KW-0511">Multifunctional enzyme</keyword>
<accession>A1TT18</accession>
<evidence type="ECO:0000256" key="6">
    <source>
        <dbReference type="ARBA" id="ARBA00022619"/>
    </source>
</evidence>
<feature type="binding site" evidence="14">
    <location>
        <position position="215"/>
    </location>
    <ligand>
        <name>substrate</name>
    </ligand>
</feature>
<comment type="pathway">
    <text evidence="2 12">Cofactor biosynthesis; riboflavin biosynthesis; 5-amino-6-(D-ribitylamino)uracil from GTP: step 2/4.</text>
</comment>
<dbReference type="GO" id="GO:0008703">
    <property type="term" value="F:5-amino-6-(5-phosphoribosylamino)uracil reductase activity"/>
    <property type="evidence" value="ECO:0007669"/>
    <property type="project" value="UniProtKB-EC"/>
</dbReference>
<dbReference type="PROSITE" id="PS00903">
    <property type="entry name" value="CYT_DCMP_DEAMINASES_1"/>
    <property type="match status" value="1"/>
</dbReference>
<dbReference type="PROSITE" id="PS51747">
    <property type="entry name" value="CYT_DCMP_DEAMINASES_2"/>
    <property type="match status" value="1"/>
</dbReference>
<dbReference type="NCBIfam" id="TIGR00227">
    <property type="entry name" value="ribD_Cterm"/>
    <property type="match status" value="1"/>
</dbReference>
<dbReference type="Pfam" id="PF01872">
    <property type="entry name" value="RibD_C"/>
    <property type="match status" value="1"/>
</dbReference>
<dbReference type="EMBL" id="CP000512">
    <property type="protein sequence ID" value="ABM34106.1"/>
    <property type="molecule type" value="Genomic_DNA"/>
</dbReference>
<dbReference type="InterPro" id="IPR002734">
    <property type="entry name" value="RibDG_C"/>
</dbReference>
<dbReference type="PIRSF" id="PIRSF006769">
    <property type="entry name" value="RibD"/>
    <property type="match status" value="1"/>
</dbReference>
<evidence type="ECO:0000256" key="4">
    <source>
        <dbReference type="ARBA" id="ARBA00005259"/>
    </source>
</evidence>
<proteinExistence type="inferred from homology"/>
<reference evidence="17 18" key="1">
    <citation type="submission" date="2006-12" db="EMBL/GenBank/DDBJ databases">
        <title>Complete sequence of Acidovorax avenae subsp. citrulli AAC00-1.</title>
        <authorList>
            <consortium name="US DOE Joint Genome Institute"/>
            <person name="Copeland A."/>
            <person name="Lucas S."/>
            <person name="Lapidus A."/>
            <person name="Barry K."/>
            <person name="Detter J.C."/>
            <person name="Glavina del Rio T."/>
            <person name="Dalin E."/>
            <person name="Tice H."/>
            <person name="Pitluck S."/>
            <person name="Kiss H."/>
            <person name="Brettin T."/>
            <person name="Bruce D."/>
            <person name="Han C."/>
            <person name="Tapia R."/>
            <person name="Gilna P."/>
            <person name="Schmutz J."/>
            <person name="Larimer F."/>
            <person name="Land M."/>
            <person name="Hauser L."/>
            <person name="Kyrpides N."/>
            <person name="Kim E."/>
            <person name="Stahl D."/>
            <person name="Richardson P."/>
        </authorList>
    </citation>
    <scope>NUCLEOTIDE SEQUENCE [LARGE SCALE GENOMIC DNA]</scope>
    <source>
        <strain evidence="17 18">AAC00-1</strain>
    </source>
</reference>
<comment type="similarity">
    <text evidence="4 12">In the N-terminal section; belongs to the cytidine and deoxycytidylate deaminase family.</text>
</comment>
<dbReference type="EC" id="3.5.4.26" evidence="12"/>
<comment type="catalytic activity">
    <reaction evidence="12">
        <text>5-amino-6-(5-phospho-D-ribitylamino)uracil + NADP(+) = 5-amino-6-(5-phospho-D-ribosylamino)uracil + NADPH + H(+)</text>
        <dbReference type="Rhea" id="RHEA:17845"/>
        <dbReference type="ChEBI" id="CHEBI:15378"/>
        <dbReference type="ChEBI" id="CHEBI:57783"/>
        <dbReference type="ChEBI" id="CHEBI:58349"/>
        <dbReference type="ChEBI" id="CHEBI:58421"/>
        <dbReference type="ChEBI" id="CHEBI:58453"/>
        <dbReference type="EC" id="1.1.1.193"/>
    </reaction>
</comment>
<feature type="binding site" evidence="15">
    <location>
        <position position="58"/>
    </location>
    <ligand>
        <name>Zn(2+)</name>
        <dbReference type="ChEBI" id="CHEBI:29105"/>
        <note>catalytic</note>
    </ligand>
</feature>
<evidence type="ECO:0000256" key="2">
    <source>
        <dbReference type="ARBA" id="ARBA00004882"/>
    </source>
</evidence>
<comment type="function">
    <text evidence="1 12">Converts 2,5-diamino-6-(ribosylamino)-4(3h)-pyrimidinone 5'-phosphate into 5-amino-6-(ribosylamino)-2,4(1h,3h)-pyrimidinedione 5'-phosphate.</text>
</comment>
<feature type="binding site" evidence="14">
    <location>
        <position position="218"/>
    </location>
    <ligand>
        <name>substrate</name>
    </ligand>
</feature>
<feature type="binding site" evidence="14">
    <location>
        <begin position="307"/>
        <end position="313"/>
    </location>
    <ligand>
        <name>NADP(+)</name>
        <dbReference type="ChEBI" id="CHEBI:58349"/>
    </ligand>
</feature>
<evidence type="ECO:0000256" key="8">
    <source>
        <dbReference type="ARBA" id="ARBA00022833"/>
    </source>
</evidence>
<evidence type="ECO:0000256" key="5">
    <source>
        <dbReference type="ARBA" id="ARBA00007417"/>
    </source>
</evidence>
<dbReference type="InterPro" id="IPR016192">
    <property type="entry name" value="APOBEC/CMP_deaminase_Zn-bd"/>
</dbReference>
<dbReference type="SUPFAM" id="SSF53927">
    <property type="entry name" value="Cytidine deaminase-like"/>
    <property type="match status" value="1"/>
</dbReference>
<feature type="domain" description="CMP/dCMP-type deaminase" evidence="16">
    <location>
        <begin position="8"/>
        <end position="134"/>
    </location>
</feature>
<dbReference type="Gene3D" id="3.40.140.10">
    <property type="entry name" value="Cytidine Deaminase, domain 2"/>
    <property type="match status" value="1"/>
</dbReference>
<evidence type="ECO:0000259" key="16">
    <source>
        <dbReference type="PROSITE" id="PS51747"/>
    </source>
</evidence>
<dbReference type="RefSeq" id="WP_011796603.1">
    <property type="nucleotide sequence ID" value="NC_008752.1"/>
</dbReference>
<evidence type="ECO:0000256" key="3">
    <source>
        <dbReference type="ARBA" id="ARBA00004910"/>
    </source>
</evidence>
<keyword evidence="12 17" id="KW-0378">Hydrolase</keyword>
<dbReference type="eggNOG" id="COG1985">
    <property type="taxonomic scope" value="Bacteria"/>
</dbReference>
<feature type="binding site" evidence="14">
    <location>
        <position position="195"/>
    </location>
    <ligand>
        <name>NADP(+)</name>
        <dbReference type="ChEBI" id="CHEBI:58349"/>
    </ligand>
</feature>
<feature type="binding site" evidence="14">
    <location>
        <position position="181"/>
    </location>
    <ligand>
        <name>NADP(+)</name>
        <dbReference type="ChEBI" id="CHEBI:58349"/>
    </ligand>
</feature>
<feature type="binding site" evidence="14">
    <location>
        <position position="165"/>
    </location>
    <ligand>
        <name>NADP(+)</name>
        <dbReference type="ChEBI" id="CHEBI:58349"/>
    </ligand>
</feature>
<keyword evidence="8 12" id="KW-0862">Zinc</keyword>
<comment type="cofactor">
    <cofactor evidence="12 15">
        <name>Zn(2+)</name>
        <dbReference type="ChEBI" id="CHEBI:29105"/>
    </cofactor>
    <text evidence="12 15">Binds 1 zinc ion.</text>
</comment>
<evidence type="ECO:0000256" key="9">
    <source>
        <dbReference type="ARBA" id="ARBA00022857"/>
    </source>
</evidence>
<dbReference type="CDD" id="cd01284">
    <property type="entry name" value="Riboflavin_deaminase-reductase"/>
    <property type="match status" value="1"/>
</dbReference>
<dbReference type="InterPro" id="IPR016193">
    <property type="entry name" value="Cytidine_deaminase-like"/>
</dbReference>
<evidence type="ECO:0000313" key="18">
    <source>
        <dbReference type="Proteomes" id="UP000002596"/>
    </source>
</evidence>
<dbReference type="GO" id="GO:0050661">
    <property type="term" value="F:NADP binding"/>
    <property type="evidence" value="ECO:0007669"/>
    <property type="project" value="InterPro"/>
</dbReference>
<keyword evidence="6 12" id="KW-0686">Riboflavin biosynthesis</keyword>
<feature type="binding site" evidence="14">
    <location>
        <position position="211"/>
    </location>
    <ligand>
        <name>NADP(+)</name>
        <dbReference type="ChEBI" id="CHEBI:58349"/>
    </ligand>
</feature>
<keyword evidence="10 12" id="KW-0560">Oxidoreductase</keyword>
<dbReference type="InterPro" id="IPR024072">
    <property type="entry name" value="DHFR-like_dom_sf"/>
</dbReference>
<evidence type="ECO:0000256" key="13">
    <source>
        <dbReference type="PIRSR" id="PIRSR006769-1"/>
    </source>
</evidence>
<evidence type="ECO:0000313" key="17">
    <source>
        <dbReference type="EMBL" id="ABM34106.1"/>
    </source>
</evidence>
<feature type="active site" description="Proton donor" evidence="13">
    <location>
        <position position="60"/>
    </location>
</feature>
<evidence type="ECO:0000256" key="15">
    <source>
        <dbReference type="PIRSR" id="PIRSR006769-3"/>
    </source>
</evidence>
<comment type="similarity">
    <text evidence="5 12">In the C-terminal section; belongs to the HTP reductase family.</text>
</comment>
<feature type="binding site" evidence="14">
    <location>
        <position position="179"/>
    </location>
    <ligand>
        <name>substrate</name>
    </ligand>
</feature>
<feature type="binding site" evidence="14">
    <location>
        <position position="207"/>
    </location>
    <ligand>
        <name>NADP(+)</name>
        <dbReference type="ChEBI" id="CHEBI:58349"/>
    </ligand>
</feature>
<dbReference type="UniPathway" id="UPA00275">
    <property type="reaction ID" value="UER00401"/>
</dbReference>
<dbReference type="eggNOG" id="COG0117">
    <property type="taxonomic scope" value="Bacteria"/>
</dbReference>
<dbReference type="InterPro" id="IPR002125">
    <property type="entry name" value="CMP_dCMP_dom"/>
</dbReference>
<dbReference type="KEGG" id="aav:Aave_3555"/>
<keyword evidence="9 12" id="KW-0521">NADP</keyword>
<protein>
    <recommendedName>
        <fullName evidence="12">Riboflavin biosynthesis protein RibD</fullName>
    </recommendedName>
    <domain>
        <recommendedName>
            <fullName evidence="12">Diaminohydroxyphosphoribosylaminopyrimidine deaminase</fullName>
            <shortName evidence="12">DRAP deaminase</shortName>
            <ecNumber evidence="12">3.5.4.26</ecNumber>
        </recommendedName>
        <alternativeName>
            <fullName evidence="12">Riboflavin-specific deaminase</fullName>
        </alternativeName>
    </domain>
    <domain>
        <recommendedName>
            <fullName evidence="12">5-amino-6-(5-phosphoribosylamino)uracil reductase</fullName>
            <ecNumber evidence="12">1.1.1.193</ecNumber>
        </recommendedName>
        <alternativeName>
            <fullName evidence="12">HTP reductase</fullName>
        </alternativeName>
    </domain>
</protein>
<organism evidence="17 18">
    <name type="scientific">Paracidovorax citrulli (strain AAC00-1)</name>
    <name type="common">Acidovorax citrulli</name>
    <dbReference type="NCBI Taxonomy" id="397945"/>
    <lineage>
        <taxon>Bacteria</taxon>
        <taxon>Pseudomonadati</taxon>
        <taxon>Pseudomonadota</taxon>
        <taxon>Betaproteobacteria</taxon>
        <taxon>Burkholderiales</taxon>
        <taxon>Comamonadaceae</taxon>
        <taxon>Paracidovorax</taxon>
    </lineage>
</organism>
<dbReference type="Gene3D" id="3.40.430.10">
    <property type="entry name" value="Dihydrofolate Reductase, subunit A"/>
    <property type="match status" value="1"/>
</dbReference>
<dbReference type="PANTHER" id="PTHR38011">
    <property type="entry name" value="DIHYDROFOLATE REDUCTASE FAMILY PROTEIN (AFU_ORTHOLOGUE AFUA_8G06820)"/>
    <property type="match status" value="1"/>
</dbReference>
<dbReference type="GO" id="GO:0009231">
    <property type="term" value="P:riboflavin biosynthetic process"/>
    <property type="evidence" value="ECO:0007669"/>
    <property type="project" value="UniProtKB-UniPathway"/>
</dbReference>
<dbReference type="STRING" id="397945.Aave_3555"/>
<evidence type="ECO:0000256" key="12">
    <source>
        <dbReference type="PIRNR" id="PIRNR006769"/>
    </source>
</evidence>
<dbReference type="Proteomes" id="UP000002596">
    <property type="component" value="Chromosome"/>
</dbReference>
<evidence type="ECO:0000256" key="1">
    <source>
        <dbReference type="ARBA" id="ARBA00002151"/>
    </source>
</evidence>
<keyword evidence="7 12" id="KW-0479">Metal-binding</keyword>
<name>A1TT18_PARC0</name>
<dbReference type="AlphaFoldDB" id="A1TT18"/>